<dbReference type="InterPro" id="IPR013661">
    <property type="entry name" value="Peptidase_M9_N_dom"/>
</dbReference>
<comment type="subcellular location">
    <subcellularLocation>
        <location evidence="3">Secreted</location>
    </subcellularLocation>
</comment>
<evidence type="ECO:0000256" key="12">
    <source>
        <dbReference type="ARBA" id="ARBA00023026"/>
    </source>
</evidence>
<dbReference type="Gene3D" id="1.10.390.20">
    <property type="match status" value="1"/>
</dbReference>
<keyword evidence="14" id="KW-0865">Zymogen</keyword>
<feature type="domain" description="PKD" evidence="16">
    <location>
        <begin position="698"/>
        <end position="779"/>
    </location>
</feature>
<accession>A0ABQ2Y4C0</accession>
<keyword evidence="7" id="KW-0479">Metal-binding</keyword>
<keyword evidence="13" id="KW-0482">Metalloprotease</keyword>
<feature type="compositionally biased region" description="Basic residues" evidence="15">
    <location>
        <begin position="1"/>
        <end position="12"/>
    </location>
</feature>
<evidence type="ECO:0000259" key="16">
    <source>
        <dbReference type="PROSITE" id="PS50093"/>
    </source>
</evidence>
<dbReference type="PRINTS" id="PR00931">
    <property type="entry name" value="MICOLLPTASE"/>
</dbReference>
<dbReference type="SMART" id="SM00089">
    <property type="entry name" value="PKD"/>
    <property type="match status" value="4"/>
</dbReference>
<comment type="cofactor">
    <cofactor evidence="2">
        <name>Zn(2+)</name>
        <dbReference type="ChEBI" id="CHEBI:29105"/>
    </cofactor>
</comment>
<dbReference type="Gene3D" id="2.60.120.380">
    <property type="match status" value="1"/>
</dbReference>
<evidence type="ECO:0000256" key="9">
    <source>
        <dbReference type="ARBA" id="ARBA00022801"/>
    </source>
</evidence>
<feature type="region of interest" description="Disordered" evidence="15">
    <location>
        <begin position="719"/>
        <end position="739"/>
    </location>
</feature>
<dbReference type="Pfam" id="PF08453">
    <property type="entry name" value="Peptidase_M9_N"/>
    <property type="match status" value="1"/>
</dbReference>
<dbReference type="Proteomes" id="UP000653343">
    <property type="component" value="Unassembled WGS sequence"/>
</dbReference>
<feature type="region of interest" description="Disordered" evidence="15">
    <location>
        <begin position="1"/>
        <end position="24"/>
    </location>
</feature>
<proteinExistence type="predicted"/>
<keyword evidence="10" id="KW-0862">Zinc</keyword>
<keyword evidence="18" id="KW-1185">Reference proteome</keyword>
<keyword evidence="5" id="KW-0964">Secreted</keyword>
<sequence>MIFGQHHQHHKLSPAERLPKQAPSSVTAKFDYSKSQARTLMRPSAIAKATSATTDKKAMAAACNVSEFAAASGSALVSLIKSSDINCINDLFSVSGSQANAIFKESQMVTVANAFRNAASSYNGTNSSNIAQMVLFLRAGYYVQFYDKAVGNYGANLVSAIQGALDAFVNNANFGTINDAHGEILSEVVTLVDSSNQNARYLNSVVKRMLTLNNSFMNSWWMRSAVNNAFTVLFRGHQNDDFKQLVQSDTSIIDTLYNFMNTNWSVLGTDNDFLVSNAARELGRFLQYTDGSAIKNLAKGRVKAMVDRSNVGDKTASVWVGLGEMIEFYDKKNCSYYNMCDYQTKLDTVVLPIKHSCSPTLRLRAQALTQAQLEEACRIVGGEEGYFHQQVQSGNVPVAKDNNKQLEMVIFKSSKDYGTYAGSLFGIDTNNGGMYLEGDPSDVNNQARFIAYQAEWMLPKFEIWNLTHEYIHYLDGRFNMFGDFNDAISVPKTIWWIEGFAEYMSYSYRKLDYADAKKEAGLKSFRLSEVFANDYNSGQTRVYNWGYLAARYMFEKQRGRVSSILGQLRSGDYKGFNSYMNSIGTSLDSDFSNWLPCVNNPSLPQCPVVDNSNLPPKAAFDAKVNGLSVQFADKSTDADGTVKSRQWNFGDNTPVSTETSPLKSYTKDGTYKVVLTVTDDKNATSNISQDVTVKSTTANKPPVADFSFAADGLKVTFTDKSSDPDGSIKSRSWSFGDGSNSTDANPVKTFAKEGTYTVTVKVTDNADATTSISKTVTVTQAANKAPVADFGGAVSGLTVKFTDKSSDADGKVVTRKWDFGDNTSSAEINPSKTYSAAGTYKVTLTVTDDKGASTTSAAQSFKVSKDNGGNQAPVAGFSSSANGLIAVFTDTSSDADGKIVSRVWDFGDNTSSTAVNPAKKYAKAGVYTVKLTVTDDGGATSVITKSVTVTDQGGTTDLPECAGAAEQLGKNCARSNLSAKKGEFVYMYLYVPAGTPKLVITKSGGKGTADLLISTNGTWPTSDNLPQKNLAASSSVTINNPPEGYVFVSLYGSSKFSGVKVSTQY</sequence>
<protein>
    <recommendedName>
        <fullName evidence="4">microbial collagenase</fullName>
        <ecNumber evidence="4">3.4.24.3</ecNumber>
    </recommendedName>
</protein>
<dbReference type="InterPro" id="IPR000601">
    <property type="entry name" value="PKD_dom"/>
</dbReference>
<evidence type="ECO:0000256" key="8">
    <source>
        <dbReference type="ARBA" id="ARBA00022729"/>
    </source>
</evidence>
<feature type="domain" description="PKD" evidence="16">
    <location>
        <begin position="869"/>
        <end position="956"/>
    </location>
</feature>
<evidence type="ECO:0000256" key="1">
    <source>
        <dbReference type="ARBA" id="ARBA00000424"/>
    </source>
</evidence>
<evidence type="ECO:0000256" key="4">
    <source>
        <dbReference type="ARBA" id="ARBA00012653"/>
    </source>
</evidence>
<comment type="caution">
    <text evidence="17">The sequence shown here is derived from an EMBL/GenBank/DDBJ whole genome shotgun (WGS) entry which is preliminary data.</text>
</comment>
<evidence type="ECO:0000256" key="6">
    <source>
        <dbReference type="ARBA" id="ARBA00022670"/>
    </source>
</evidence>
<evidence type="ECO:0000313" key="17">
    <source>
        <dbReference type="EMBL" id="GGX53996.1"/>
    </source>
</evidence>
<dbReference type="InterPro" id="IPR013783">
    <property type="entry name" value="Ig-like_fold"/>
</dbReference>
<organism evidence="17 18">
    <name type="scientific">Undibacterium squillarum</name>
    <dbReference type="NCBI Taxonomy" id="1131567"/>
    <lineage>
        <taxon>Bacteria</taxon>
        <taxon>Pseudomonadati</taxon>
        <taxon>Pseudomonadota</taxon>
        <taxon>Betaproteobacteria</taxon>
        <taxon>Burkholderiales</taxon>
        <taxon>Oxalobacteraceae</taxon>
        <taxon>Undibacterium</taxon>
    </lineage>
</organism>
<dbReference type="PANTHER" id="PTHR13062:SF9">
    <property type="entry name" value="MICROBIAL COLLAGENASE"/>
    <property type="match status" value="1"/>
</dbReference>
<feature type="domain" description="PKD" evidence="16">
    <location>
        <begin position="782"/>
        <end position="857"/>
    </location>
</feature>
<keyword evidence="11" id="KW-0106">Calcium</keyword>
<keyword evidence="9" id="KW-0378">Hydrolase</keyword>
<dbReference type="Gene3D" id="2.60.40.10">
    <property type="entry name" value="Immunoglobulins"/>
    <property type="match status" value="4"/>
</dbReference>
<evidence type="ECO:0000256" key="2">
    <source>
        <dbReference type="ARBA" id="ARBA00001947"/>
    </source>
</evidence>
<gene>
    <name evidence="17" type="ORF">GCM10010946_35830</name>
</gene>
<dbReference type="SUPFAM" id="SSF49299">
    <property type="entry name" value="PKD domain"/>
    <property type="match status" value="4"/>
</dbReference>
<comment type="catalytic activity">
    <reaction evidence="1">
        <text>Digestion of native collagen in the triple helical region at Xaa-|-Gly bonds. With synthetic peptides, a preference is shown for Gly at P3 and P1', Pro and Ala at P2 and P2', and hydroxyproline, Ala or Arg at P3'.</text>
        <dbReference type="EC" id="3.4.24.3"/>
    </reaction>
</comment>
<keyword evidence="6" id="KW-0645">Protease</keyword>
<dbReference type="InterPro" id="IPR022409">
    <property type="entry name" value="PKD/Chitinase_dom"/>
</dbReference>
<evidence type="ECO:0000313" key="18">
    <source>
        <dbReference type="Proteomes" id="UP000653343"/>
    </source>
</evidence>
<dbReference type="Pfam" id="PF18911">
    <property type="entry name" value="PKD_4"/>
    <property type="match status" value="4"/>
</dbReference>
<dbReference type="EMBL" id="BMYU01000013">
    <property type="protein sequence ID" value="GGX53996.1"/>
    <property type="molecule type" value="Genomic_DNA"/>
</dbReference>
<evidence type="ECO:0000256" key="10">
    <source>
        <dbReference type="ARBA" id="ARBA00022833"/>
    </source>
</evidence>
<keyword evidence="12" id="KW-0843">Virulence</keyword>
<dbReference type="Gene3D" id="3.40.30.160">
    <property type="entry name" value="Collagenase ColT, N-terminal domain"/>
    <property type="match status" value="1"/>
</dbReference>
<evidence type="ECO:0000256" key="5">
    <source>
        <dbReference type="ARBA" id="ARBA00022525"/>
    </source>
</evidence>
<dbReference type="InterPro" id="IPR002169">
    <property type="entry name" value="Peptidase_M9A/M9B"/>
</dbReference>
<evidence type="ECO:0000256" key="7">
    <source>
        <dbReference type="ARBA" id="ARBA00022723"/>
    </source>
</evidence>
<dbReference type="EC" id="3.4.24.3" evidence="4"/>
<dbReference type="PROSITE" id="PS50093">
    <property type="entry name" value="PKD"/>
    <property type="match status" value="4"/>
</dbReference>
<reference evidence="18" key="1">
    <citation type="journal article" date="2019" name="Int. J. Syst. Evol. Microbiol.">
        <title>The Global Catalogue of Microorganisms (GCM) 10K type strain sequencing project: providing services to taxonomists for standard genome sequencing and annotation.</title>
        <authorList>
            <consortium name="The Broad Institute Genomics Platform"/>
            <consortium name="The Broad Institute Genome Sequencing Center for Infectious Disease"/>
            <person name="Wu L."/>
            <person name="Ma J."/>
        </authorList>
    </citation>
    <scope>NUCLEOTIDE SEQUENCE [LARGE SCALE GENOMIC DNA]</scope>
    <source>
        <strain evidence="18">KCTC 23917</strain>
    </source>
</reference>
<feature type="domain" description="PKD" evidence="16">
    <location>
        <begin position="612"/>
        <end position="700"/>
    </location>
</feature>
<keyword evidence="8" id="KW-0732">Signal</keyword>
<feature type="compositionally biased region" description="Polar residues" evidence="15">
    <location>
        <begin position="729"/>
        <end position="739"/>
    </location>
</feature>
<name>A0ABQ2Y4C0_9BURK</name>
<evidence type="ECO:0000256" key="3">
    <source>
        <dbReference type="ARBA" id="ARBA00004613"/>
    </source>
</evidence>
<dbReference type="PANTHER" id="PTHR13062">
    <property type="entry name" value="COLLAGENASE"/>
    <property type="match status" value="1"/>
</dbReference>
<evidence type="ECO:0000256" key="13">
    <source>
        <dbReference type="ARBA" id="ARBA00023049"/>
    </source>
</evidence>
<dbReference type="Pfam" id="PF01752">
    <property type="entry name" value="Peptidase_M9"/>
    <property type="match status" value="1"/>
</dbReference>
<evidence type="ECO:0000256" key="11">
    <source>
        <dbReference type="ARBA" id="ARBA00022837"/>
    </source>
</evidence>
<dbReference type="InterPro" id="IPR035986">
    <property type="entry name" value="PKD_dom_sf"/>
</dbReference>
<evidence type="ECO:0000256" key="14">
    <source>
        <dbReference type="ARBA" id="ARBA00023145"/>
    </source>
</evidence>
<evidence type="ECO:0000256" key="15">
    <source>
        <dbReference type="SAM" id="MobiDB-lite"/>
    </source>
</evidence>
<dbReference type="CDD" id="cd00146">
    <property type="entry name" value="PKD"/>
    <property type="match status" value="4"/>
</dbReference>